<dbReference type="InterPro" id="IPR010730">
    <property type="entry name" value="HET"/>
</dbReference>
<dbReference type="AlphaFoldDB" id="A0AAE8M5G2"/>
<evidence type="ECO:0000313" key="3">
    <source>
        <dbReference type="Proteomes" id="UP001187734"/>
    </source>
</evidence>
<evidence type="ECO:0000259" key="1">
    <source>
        <dbReference type="Pfam" id="PF06985"/>
    </source>
</evidence>
<dbReference type="PANTHER" id="PTHR24148:SF64">
    <property type="entry name" value="HETEROKARYON INCOMPATIBILITY DOMAIN-CONTAINING PROTEIN"/>
    <property type="match status" value="1"/>
</dbReference>
<protein>
    <recommendedName>
        <fullName evidence="1">Heterokaryon incompatibility domain-containing protein</fullName>
    </recommendedName>
</protein>
<dbReference type="Pfam" id="PF26639">
    <property type="entry name" value="Het-6_barrel"/>
    <property type="match status" value="1"/>
</dbReference>
<dbReference type="PANTHER" id="PTHR24148">
    <property type="entry name" value="ANKYRIN REPEAT DOMAIN-CONTAINING PROTEIN 39 HOMOLOG-RELATED"/>
    <property type="match status" value="1"/>
</dbReference>
<gene>
    <name evidence="2" type="ORF">FTOL_04233</name>
</gene>
<accession>A0AAE8M5G2</accession>
<proteinExistence type="predicted"/>
<name>A0AAE8M5G2_9HYPO</name>
<reference evidence="2" key="1">
    <citation type="submission" date="2018-03" db="EMBL/GenBank/DDBJ databases">
        <authorList>
            <person name="Guldener U."/>
        </authorList>
    </citation>
    <scope>NUCLEOTIDE SEQUENCE</scope>
</reference>
<evidence type="ECO:0000313" key="2">
    <source>
        <dbReference type="EMBL" id="SPJ74502.1"/>
    </source>
</evidence>
<keyword evidence="3" id="KW-1185">Reference proteome</keyword>
<sequence>MDIEPLLKYFVSKRVPYPEPPGRHQIRLMALFPGKWSDDISCEVFRVSWEGIPQMLAYKALSYAWGLPSRKDPTVLVNDCPVKVTINLEQALKYERSQDKYIILWVDALCIDQKNNSERTFQVSQMGRIYSKATAVVVFLGHGLGDRKTTSRRGSQLDQYRFEGTSADTVYTSRFLSRWKAPRTPKRVIESDVFCLVSILSRARNLVDPFASLDGIPQVALTAIFEGLRKLLTTRWWDRVWVVQEAVLAKAMTIRFGNASAPWKLLADVAGLCSQQRPFPKIQQVSASDIKVLSLLSKATDIDLLRQTWRQDDKPGLLFVLRKFSNRQASDERDKIYALLGLCNSEIPLTPDYSRTTIEAYRETTLDIIRGSNSLEVLSGDVGRKNRQDLPSWVPDWSATFGEHDRERVPFLSQYHACGKVSSTHIDAFPSPRTKQQMTLLAESLEAKDGLEGFLPHCLSRAIKDYGRQYPSCRDVCSKLVERCGPRGHLSLGTFTTPGFIKDEPEIPRRRFTDQELSTEPLGVREKEIWVDTPWEGCLRMRGKRIAVIAHSFNPVYTSSSMESVSDTIMDWLKNTLRYIENQTIQHTMKEFVTTLLSAVKKTPNGFERLEDKDQPAILEWFHARIEGRESSEGRFTTEEFNAFTDVLKLSVTMRAFFITDDGRMGLGPTSTAEGDIVHVLPGGNLPFILRRADPPTNVKQHIRVSQTFRLVGDCFLDGAIDPQLSFPQEGKAKRAYALSLVFLQYHFFLKGFL</sequence>
<feature type="domain" description="Heterokaryon incompatibility" evidence="1">
    <location>
        <begin position="58"/>
        <end position="245"/>
    </location>
</feature>
<dbReference type="Proteomes" id="UP001187734">
    <property type="component" value="Unassembled WGS sequence"/>
</dbReference>
<organism evidence="2 3">
    <name type="scientific">Fusarium torulosum</name>
    <dbReference type="NCBI Taxonomy" id="33205"/>
    <lineage>
        <taxon>Eukaryota</taxon>
        <taxon>Fungi</taxon>
        <taxon>Dikarya</taxon>
        <taxon>Ascomycota</taxon>
        <taxon>Pezizomycotina</taxon>
        <taxon>Sordariomycetes</taxon>
        <taxon>Hypocreomycetidae</taxon>
        <taxon>Hypocreales</taxon>
        <taxon>Nectriaceae</taxon>
        <taxon>Fusarium</taxon>
    </lineage>
</organism>
<comment type="caution">
    <text evidence="2">The sequence shown here is derived from an EMBL/GenBank/DDBJ whole genome shotgun (WGS) entry which is preliminary data.</text>
</comment>
<dbReference type="Pfam" id="PF06985">
    <property type="entry name" value="HET"/>
    <property type="match status" value="1"/>
</dbReference>
<dbReference type="InterPro" id="IPR052895">
    <property type="entry name" value="HetReg/Transcr_Mod"/>
</dbReference>
<dbReference type="EMBL" id="ONZP01000126">
    <property type="protein sequence ID" value="SPJ74502.1"/>
    <property type="molecule type" value="Genomic_DNA"/>
</dbReference>